<keyword evidence="2" id="KW-1185">Reference proteome</keyword>
<dbReference type="EMBL" id="AOTZ01000004">
    <property type="protein sequence ID" value="EZP77314.1"/>
    <property type="molecule type" value="Genomic_DNA"/>
</dbReference>
<evidence type="ECO:0000313" key="2">
    <source>
        <dbReference type="Proteomes" id="UP000023566"/>
    </source>
</evidence>
<dbReference type="AlphaFoldDB" id="A0ABC9VFR0"/>
<dbReference type="RefSeq" id="WP_043904440.1">
    <property type="nucleotide sequence ID" value="NZ_CM002692.1"/>
</dbReference>
<name>A0ABC9VFR0_9BACL</name>
<reference evidence="1 2" key="1">
    <citation type="journal article" date="2014" name="Appl. Microbiol. Biotechnol.">
        <title>Transformable facultative thermophile Geobacillus stearothermophilus NUB3621 as a host strain for metabolic engineering.</title>
        <authorList>
            <person name="Blanchard K."/>
            <person name="Robic S."/>
            <person name="Matsumura I."/>
        </authorList>
    </citation>
    <scope>NUCLEOTIDE SEQUENCE [LARGE SCALE GENOMIC DNA]</scope>
    <source>
        <strain evidence="1 2">NUB3621</strain>
    </source>
</reference>
<comment type="caution">
    <text evidence="1">The sequence shown here is derived from an EMBL/GenBank/DDBJ whole genome shotgun (WGS) entry which is preliminary data.</text>
</comment>
<protein>
    <recommendedName>
        <fullName evidence="3">DUF1259 domain-containing protein</fullName>
    </recommendedName>
</protein>
<accession>A0ABC9VFR0</accession>
<sequence>MSLDSKKDLCREFARILGGTESVTNGVCLVQKFRKIPFTIFGRRTNSPLVNPQFFSFENLDFQGNALNLGETVLLQEEVNPLLTELRKRNITVTAIHNHWLFDQPRAMYMHFQSIEPPLEFAKKVRDAFKVLKY</sequence>
<organism evidence="1 2">
    <name type="scientific">Parageobacillus genomosp. 1</name>
    <dbReference type="NCBI Taxonomy" id="1295642"/>
    <lineage>
        <taxon>Bacteria</taxon>
        <taxon>Bacillati</taxon>
        <taxon>Bacillota</taxon>
        <taxon>Bacilli</taxon>
        <taxon>Bacillales</taxon>
        <taxon>Anoxybacillaceae</taxon>
        <taxon>Parageobacillus</taxon>
    </lineage>
</organism>
<dbReference type="Pfam" id="PF07485">
    <property type="entry name" value="DUF1529"/>
    <property type="match status" value="1"/>
</dbReference>
<gene>
    <name evidence="1" type="ORF">H839_06744</name>
</gene>
<dbReference type="InterPro" id="IPR011094">
    <property type="entry name" value="Uncharacterised_LppY/LpqO"/>
</dbReference>
<evidence type="ECO:0008006" key="3">
    <source>
        <dbReference type="Google" id="ProtNLM"/>
    </source>
</evidence>
<proteinExistence type="predicted"/>
<dbReference type="Proteomes" id="UP000023566">
    <property type="component" value="Chromosome"/>
</dbReference>
<evidence type="ECO:0000313" key="1">
    <source>
        <dbReference type="EMBL" id="EZP77314.1"/>
    </source>
</evidence>